<organism evidence="10 11">
    <name type="scientific">Cyphellophora europaea (strain CBS 101466)</name>
    <name type="common">Phialophora europaea</name>
    <dbReference type="NCBI Taxonomy" id="1220924"/>
    <lineage>
        <taxon>Eukaryota</taxon>
        <taxon>Fungi</taxon>
        <taxon>Dikarya</taxon>
        <taxon>Ascomycota</taxon>
        <taxon>Pezizomycotina</taxon>
        <taxon>Eurotiomycetes</taxon>
        <taxon>Chaetothyriomycetidae</taxon>
        <taxon>Chaetothyriales</taxon>
        <taxon>Cyphellophoraceae</taxon>
        <taxon>Cyphellophora</taxon>
    </lineage>
</organism>
<proteinExistence type="predicted"/>
<dbReference type="eggNOG" id="ENOG502SHD0">
    <property type="taxonomic scope" value="Eukaryota"/>
</dbReference>
<gene>
    <name evidence="10" type="ORF">HMPREF1541_06028</name>
</gene>
<keyword evidence="3" id="KW-0862">Zinc</keyword>
<dbReference type="RefSeq" id="XP_008718587.1">
    <property type="nucleotide sequence ID" value="XM_008720365.1"/>
</dbReference>
<evidence type="ECO:0000256" key="3">
    <source>
        <dbReference type="ARBA" id="ARBA00022833"/>
    </source>
</evidence>
<dbReference type="PROSITE" id="PS50048">
    <property type="entry name" value="ZN2_CY6_FUNGAL_2"/>
    <property type="match status" value="1"/>
</dbReference>
<dbReference type="InterPro" id="IPR036864">
    <property type="entry name" value="Zn2-C6_fun-type_DNA-bd_sf"/>
</dbReference>
<dbReference type="HOGENOM" id="CLU_015464_0_0_1"/>
<dbReference type="AlphaFoldDB" id="W2RTN1"/>
<feature type="region of interest" description="Disordered" evidence="8">
    <location>
        <begin position="74"/>
        <end position="100"/>
    </location>
</feature>
<feature type="region of interest" description="Disordered" evidence="8">
    <location>
        <begin position="565"/>
        <end position="592"/>
    </location>
</feature>
<feature type="compositionally biased region" description="Polar residues" evidence="8">
    <location>
        <begin position="582"/>
        <end position="592"/>
    </location>
</feature>
<name>W2RTN1_CYPE1</name>
<feature type="region of interest" description="Disordered" evidence="8">
    <location>
        <begin position="606"/>
        <end position="634"/>
    </location>
</feature>
<sequence length="694" mass="77295">MSSSNCTASVGPLKLPACERCRTRKVRCDNKPPKCSGCTKSSAACVIVDPVTNERYTRDGLHGLEQKLRKLEDLAKEQSAASPAKTPSDSAHQRSAKSHFVGDGSGLNFFKRLSTTAKASVPHPDESPTAVLRSPYGSSTIPAHSLPPWEVAQTLLTRFSSHVLLHHPLMPHYQVDNILQRVYTPVRGAATDEDVYRIFMVFAISSVTTYRRGLTHEHPYGYFRAALQYGTKVNLIGSLSGVQNLLLIARFAMYYHIDCSIWDMARLCMRQCIALGLHRPPARPIRPMDEQIQRNVFWDCYVHDRYSSGILGRPYAIAEEDITVQLPVEISEPDLLSAQVSSLDDPSLQYFPGPNEVSVFRFVVKLRRITTRISNCFFSSPTQSPQSRRTIADAGRVKMDFNRFMDELTQARNQAPVFPEPKSLYERSDWYDFLVAKDRLTLIRGALAQMPVDGLHPPRGLLEMCLSCAATVVDLYTTLFSRGQITWTRSYFQILFTSGLSIMYTMSILNHDKSSHDPEQVATFARASSALSAASDVMKMFVSEMPDAGRFAVVFEALMKQYTDTGTRARPSRAPTPPVQDNVGQQRQQHAASNGNLTTAIVPSQTSSKDQIQGHLDISGANGQPLQSPQLLPGQPDYGFALELGLDDFQNWSLFPSNPDHILGQMEAGLGEYAWGMPPNDSLFDQWEVFRGPS</sequence>
<dbReference type="SUPFAM" id="SSF57701">
    <property type="entry name" value="Zn2/Cys6 DNA-binding domain"/>
    <property type="match status" value="1"/>
</dbReference>
<protein>
    <recommendedName>
        <fullName evidence="9">Zn(2)-C6 fungal-type domain-containing protein</fullName>
    </recommendedName>
</protein>
<keyword evidence="5" id="KW-0238">DNA-binding</keyword>
<dbReference type="SMART" id="SM00906">
    <property type="entry name" value="Fungal_trans"/>
    <property type="match status" value="1"/>
</dbReference>
<keyword evidence="2" id="KW-0479">Metal-binding</keyword>
<dbReference type="InterPro" id="IPR007219">
    <property type="entry name" value="XnlR_reg_dom"/>
</dbReference>
<dbReference type="CDD" id="cd00067">
    <property type="entry name" value="GAL4"/>
    <property type="match status" value="1"/>
</dbReference>
<dbReference type="VEuPathDB" id="FungiDB:HMPREF1541_06028"/>
<evidence type="ECO:0000256" key="4">
    <source>
        <dbReference type="ARBA" id="ARBA00023015"/>
    </source>
</evidence>
<dbReference type="PROSITE" id="PS00463">
    <property type="entry name" value="ZN2_CY6_FUNGAL_1"/>
    <property type="match status" value="1"/>
</dbReference>
<evidence type="ECO:0000313" key="11">
    <source>
        <dbReference type="Proteomes" id="UP000030752"/>
    </source>
</evidence>
<dbReference type="PANTHER" id="PTHR47782:SF12">
    <property type="entry name" value="ZN(II)2CYS6 TRANSCRIPTION FACTOR (EUROFUNG)"/>
    <property type="match status" value="1"/>
</dbReference>
<dbReference type="GO" id="GO:0000981">
    <property type="term" value="F:DNA-binding transcription factor activity, RNA polymerase II-specific"/>
    <property type="evidence" value="ECO:0007669"/>
    <property type="project" value="InterPro"/>
</dbReference>
<feature type="compositionally biased region" description="Low complexity" evidence="8">
    <location>
        <begin position="623"/>
        <end position="634"/>
    </location>
</feature>
<dbReference type="Pfam" id="PF00172">
    <property type="entry name" value="Zn_clus"/>
    <property type="match status" value="1"/>
</dbReference>
<evidence type="ECO:0000256" key="8">
    <source>
        <dbReference type="SAM" id="MobiDB-lite"/>
    </source>
</evidence>
<dbReference type="CDD" id="cd12148">
    <property type="entry name" value="fungal_TF_MHR"/>
    <property type="match status" value="1"/>
</dbReference>
<evidence type="ECO:0000256" key="5">
    <source>
        <dbReference type="ARBA" id="ARBA00023125"/>
    </source>
</evidence>
<feature type="domain" description="Zn(2)-C6 fungal-type" evidence="9">
    <location>
        <begin position="17"/>
        <end position="47"/>
    </location>
</feature>
<dbReference type="Gene3D" id="4.10.240.10">
    <property type="entry name" value="Zn(2)-C6 fungal-type DNA-binding domain"/>
    <property type="match status" value="1"/>
</dbReference>
<feature type="compositionally biased region" description="Polar residues" evidence="8">
    <location>
        <begin position="79"/>
        <end position="90"/>
    </location>
</feature>
<dbReference type="GO" id="GO:0005634">
    <property type="term" value="C:nucleus"/>
    <property type="evidence" value="ECO:0007669"/>
    <property type="project" value="UniProtKB-SubCell"/>
</dbReference>
<keyword evidence="11" id="KW-1185">Reference proteome</keyword>
<evidence type="ECO:0000313" key="10">
    <source>
        <dbReference type="EMBL" id="ETN39802.1"/>
    </source>
</evidence>
<dbReference type="GO" id="GO:0006351">
    <property type="term" value="P:DNA-templated transcription"/>
    <property type="evidence" value="ECO:0007669"/>
    <property type="project" value="InterPro"/>
</dbReference>
<reference evidence="10 11" key="1">
    <citation type="submission" date="2013-03" db="EMBL/GenBank/DDBJ databases">
        <title>The Genome Sequence of Phialophora europaea CBS 101466.</title>
        <authorList>
            <consortium name="The Broad Institute Genomics Platform"/>
            <person name="Cuomo C."/>
            <person name="de Hoog S."/>
            <person name="Gorbushina A."/>
            <person name="Walker B."/>
            <person name="Young S.K."/>
            <person name="Zeng Q."/>
            <person name="Gargeya S."/>
            <person name="Fitzgerald M."/>
            <person name="Haas B."/>
            <person name="Abouelleil A."/>
            <person name="Allen A.W."/>
            <person name="Alvarado L."/>
            <person name="Arachchi H.M."/>
            <person name="Berlin A.M."/>
            <person name="Chapman S.B."/>
            <person name="Gainer-Dewar J."/>
            <person name="Goldberg J."/>
            <person name="Griggs A."/>
            <person name="Gujja S."/>
            <person name="Hansen M."/>
            <person name="Howarth C."/>
            <person name="Imamovic A."/>
            <person name="Ireland A."/>
            <person name="Larimer J."/>
            <person name="McCowan C."/>
            <person name="Murphy C."/>
            <person name="Pearson M."/>
            <person name="Poon T.W."/>
            <person name="Priest M."/>
            <person name="Roberts A."/>
            <person name="Saif S."/>
            <person name="Shea T."/>
            <person name="Sisk P."/>
            <person name="Sykes S."/>
            <person name="Wortman J."/>
            <person name="Nusbaum C."/>
            <person name="Birren B."/>
        </authorList>
    </citation>
    <scope>NUCLEOTIDE SEQUENCE [LARGE SCALE GENOMIC DNA]</scope>
    <source>
        <strain evidence="10 11">CBS 101466</strain>
    </source>
</reference>
<evidence type="ECO:0000256" key="6">
    <source>
        <dbReference type="ARBA" id="ARBA00023163"/>
    </source>
</evidence>
<dbReference type="GO" id="GO:0043565">
    <property type="term" value="F:sequence-specific DNA binding"/>
    <property type="evidence" value="ECO:0007669"/>
    <property type="project" value="TreeGrafter"/>
</dbReference>
<dbReference type="OrthoDB" id="2399539at2759"/>
<evidence type="ECO:0000256" key="2">
    <source>
        <dbReference type="ARBA" id="ARBA00022723"/>
    </source>
</evidence>
<dbReference type="STRING" id="1220924.W2RTN1"/>
<accession>W2RTN1</accession>
<dbReference type="Proteomes" id="UP000030752">
    <property type="component" value="Unassembled WGS sequence"/>
</dbReference>
<keyword evidence="4" id="KW-0805">Transcription regulation</keyword>
<dbReference type="Pfam" id="PF04082">
    <property type="entry name" value="Fungal_trans"/>
    <property type="match status" value="1"/>
</dbReference>
<dbReference type="GO" id="GO:0045944">
    <property type="term" value="P:positive regulation of transcription by RNA polymerase II"/>
    <property type="evidence" value="ECO:0007669"/>
    <property type="project" value="TreeGrafter"/>
</dbReference>
<dbReference type="SMART" id="SM00066">
    <property type="entry name" value="GAL4"/>
    <property type="match status" value="1"/>
</dbReference>
<evidence type="ECO:0000256" key="1">
    <source>
        <dbReference type="ARBA" id="ARBA00004123"/>
    </source>
</evidence>
<dbReference type="EMBL" id="KB822721">
    <property type="protein sequence ID" value="ETN39802.1"/>
    <property type="molecule type" value="Genomic_DNA"/>
</dbReference>
<dbReference type="InterPro" id="IPR052202">
    <property type="entry name" value="Yeast_MetPath_Reg"/>
</dbReference>
<keyword evidence="6" id="KW-0804">Transcription</keyword>
<dbReference type="PANTHER" id="PTHR47782">
    <property type="entry name" value="ZN(II)2CYS6 TRANSCRIPTION FACTOR (EUROFUNG)-RELATED"/>
    <property type="match status" value="1"/>
</dbReference>
<comment type="subcellular location">
    <subcellularLocation>
        <location evidence="1">Nucleus</location>
    </subcellularLocation>
</comment>
<evidence type="ECO:0000256" key="7">
    <source>
        <dbReference type="ARBA" id="ARBA00023242"/>
    </source>
</evidence>
<dbReference type="InParanoid" id="W2RTN1"/>
<evidence type="ECO:0000259" key="9">
    <source>
        <dbReference type="PROSITE" id="PS50048"/>
    </source>
</evidence>
<dbReference type="GeneID" id="19973367"/>
<dbReference type="GO" id="GO:0008270">
    <property type="term" value="F:zinc ion binding"/>
    <property type="evidence" value="ECO:0007669"/>
    <property type="project" value="InterPro"/>
</dbReference>
<keyword evidence="7" id="KW-0539">Nucleus</keyword>
<dbReference type="InterPro" id="IPR001138">
    <property type="entry name" value="Zn2Cys6_DnaBD"/>
</dbReference>